<evidence type="ECO:0000256" key="3">
    <source>
        <dbReference type="ARBA" id="ARBA00022553"/>
    </source>
</evidence>
<name>F4KP86_HALH1</name>
<reference key="2">
    <citation type="submission" date="2011-04" db="EMBL/GenBank/DDBJ databases">
        <title>Complete sequence of chromosome of Haliscomenobacter hydrossis DSM 1100.</title>
        <authorList>
            <consortium name="US DOE Joint Genome Institute (JGI-PGF)"/>
            <person name="Lucas S."/>
            <person name="Han J."/>
            <person name="Lapidus A."/>
            <person name="Bruce D."/>
            <person name="Goodwin L."/>
            <person name="Pitluck S."/>
            <person name="Peters L."/>
            <person name="Kyrpides N."/>
            <person name="Mavromatis K."/>
            <person name="Ivanova N."/>
            <person name="Ovchinnikova G."/>
            <person name="Pagani I."/>
            <person name="Daligault H."/>
            <person name="Detter J.C."/>
            <person name="Han C."/>
            <person name="Land M."/>
            <person name="Hauser L."/>
            <person name="Markowitz V."/>
            <person name="Cheng J.-F."/>
            <person name="Hugenholtz P."/>
            <person name="Woyke T."/>
            <person name="Wu D."/>
            <person name="Verbarg S."/>
            <person name="Frueling A."/>
            <person name="Brambilla E."/>
            <person name="Klenk H.-P."/>
            <person name="Eisen J.A."/>
        </authorList>
    </citation>
    <scope>NUCLEOTIDE SEQUENCE</scope>
    <source>
        <strain>DSM 1100</strain>
    </source>
</reference>
<keyword evidence="7" id="KW-0547">Nucleotide-binding</keyword>
<dbReference type="InterPro" id="IPR036890">
    <property type="entry name" value="HATPase_C_sf"/>
</dbReference>
<dbReference type="SMART" id="SM00028">
    <property type="entry name" value="TPR"/>
    <property type="match status" value="3"/>
</dbReference>
<dbReference type="InterPro" id="IPR036097">
    <property type="entry name" value="HisK_dim/P_sf"/>
</dbReference>
<dbReference type="HOGENOM" id="CLU_025723_0_0_10"/>
<dbReference type="KEGG" id="hhy:Halhy_0981"/>
<dbReference type="InterPro" id="IPR019734">
    <property type="entry name" value="TPR_rpt"/>
</dbReference>
<dbReference type="Pfam" id="PF02518">
    <property type="entry name" value="HATPase_c"/>
    <property type="match status" value="1"/>
</dbReference>
<evidence type="ECO:0000256" key="4">
    <source>
        <dbReference type="PROSITE-ProRule" id="PRU00339"/>
    </source>
</evidence>
<evidence type="ECO:0000256" key="2">
    <source>
        <dbReference type="ARBA" id="ARBA00012438"/>
    </source>
</evidence>
<dbReference type="InterPro" id="IPR003661">
    <property type="entry name" value="HisK_dim/P_dom"/>
</dbReference>
<dbReference type="PRINTS" id="PR00344">
    <property type="entry name" value="BCTRLSENSOR"/>
</dbReference>
<dbReference type="eggNOG" id="COG0457">
    <property type="taxonomic scope" value="Bacteria"/>
</dbReference>
<dbReference type="PROSITE" id="PS50109">
    <property type="entry name" value="HIS_KIN"/>
    <property type="match status" value="1"/>
</dbReference>
<proteinExistence type="predicted"/>
<feature type="domain" description="Histidine kinase" evidence="6">
    <location>
        <begin position="415"/>
        <end position="666"/>
    </location>
</feature>
<dbReference type="GO" id="GO:0000155">
    <property type="term" value="F:phosphorelay sensor kinase activity"/>
    <property type="evidence" value="ECO:0007669"/>
    <property type="project" value="InterPro"/>
</dbReference>
<keyword evidence="5" id="KW-0812">Transmembrane</keyword>
<dbReference type="GO" id="GO:0005524">
    <property type="term" value="F:ATP binding"/>
    <property type="evidence" value="ECO:0007669"/>
    <property type="project" value="UniProtKB-KW"/>
</dbReference>
<dbReference type="PANTHER" id="PTHR43065">
    <property type="entry name" value="SENSOR HISTIDINE KINASE"/>
    <property type="match status" value="1"/>
</dbReference>
<dbReference type="EMBL" id="CP002691">
    <property type="protein sequence ID" value="AEE48880.1"/>
    <property type="molecule type" value="Genomic_DNA"/>
</dbReference>
<feature type="transmembrane region" description="Helical" evidence="5">
    <location>
        <begin position="349"/>
        <end position="366"/>
    </location>
</feature>
<dbReference type="EC" id="2.7.13.3" evidence="2"/>
<keyword evidence="7" id="KW-0067">ATP-binding</keyword>
<organism evidence="7 8">
    <name type="scientific">Haliscomenobacter hydrossis (strain ATCC 27775 / DSM 1100 / LMG 10767 / O)</name>
    <dbReference type="NCBI Taxonomy" id="760192"/>
    <lineage>
        <taxon>Bacteria</taxon>
        <taxon>Pseudomonadati</taxon>
        <taxon>Bacteroidota</taxon>
        <taxon>Saprospiria</taxon>
        <taxon>Saprospirales</taxon>
        <taxon>Haliscomenobacteraceae</taxon>
        <taxon>Haliscomenobacter</taxon>
    </lineage>
</organism>
<evidence type="ECO:0000313" key="7">
    <source>
        <dbReference type="EMBL" id="AEE48880.1"/>
    </source>
</evidence>
<dbReference type="InterPro" id="IPR003594">
    <property type="entry name" value="HATPase_dom"/>
</dbReference>
<evidence type="ECO:0000256" key="1">
    <source>
        <dbReference type="ARBA" id="ARBA00000085"/>
    </source>
</evidence>
<dbReference type="InterPro" id="IPR005467">
    <property type="entry name" value="His_kinase_dom"/>
</dbReference>
<dbReference type="AlphaFoldDB" id="F4KP86"/>
<comment type="catalytic activity">
    <reaction evidence="1">
        <text>ATP + protein L-histidine = ADP + protein N-phospho-L-histidine.</text>
        <dbReference type="EC" id="2.7.13.3"/>
    </reaction>
</comment>
<dbReference type="STRING" id="760192.Halhy_0981"/>
<reference evidence="7 8" key="1">
    <citation type="journal article" date="2011" name="Stand. Genomic Sci.">
        <title>Complete genome sequence of Haliscomenobacter hydrossis type strain (O).</title>
        <authorList>
            <consortium name="US DOE Joint Genome Institute (JGI-PGF)"/>
            <person name="Daligault H."/>
            <person name="Lapidus A."/>
            <person name="Zeytun A."/>
            <person name="Nolan M."/>
            <person name="Lucas S."/>
            <person name="Del Rio T.G."/>
            <person name="Tice H."/>
            <person name="Cheng J.F."/>
            <person name="Tapia R."/>
            <person name="Han C."/>
            <person name="Goodwin L."/>
            <person name="Pitluck S."/>
            <person name="Liolios K."/>
            <person name="Pagani I."/>
            <person name="Ivanova N."/>
            <person name="Huntemann M."/>
            <person name="Mavromatis K."/>
            <person name="Mikhailova N."/>
            <person name="Pati A."/>
            <person name="Chen A."/>
            <person name="Palaniappan K."/>
            <person name="Land M."/>
            <person name="Hauser L."/>
            <person name="Brambilla E.M."/>
            <person name="Rohde M."/>
            <person name="Verbarg S."/>
            <person name="Goker M."/>
            <person name="Bristow J."/>
            <person name="Eisen J.A."/>
            <person name="Markowitz V."/>
            <person name="Hugenholtz P."/>
            <person name="Kyrpides N.C."/>
            <person name="Klenk H.P."/>
            <person name="Woyke T."/>
        </authorList>
    </citation>
    <scope>NUCLEOTIDE SEQUENCE [LARGE SCALE GENOMIC DNA]</scope>
    <source>
        <strain evidence="8">ATCC 27775 / DSM 1100 / LMG 10767 / O</strain>
    </source>
</reference>
<evidence type="ECO:0000259" key="6">
    <source>
        <dbReference type="PROSITE" id="PS50109"/>
    </source>
</evidence>
<gene>
    <name evidence="7" type="ordered locus">Halhy_0981</name>
</gene>
<accession>F4KP86</accession>
<dbReference type="CDD" id="cd00082">
    <property type="entry name" value="HisKA"/>
    <property type="match status" value="1"/>
</dbReference>
<dbReference type="Pfam" id="PF13181">
    <property type="entry name" value="TPR_8"/>
    <property type="match status" value="1"/>
</dbReference>
<dbReference type="InterPro" id="IPR011990">
    <property type="entry name" value="TPR-like_helical_dom_sf"/>
</dbReference>
<keyword evidence="5" id="KW-0472">Membrane</keyword>
<dbReference type="InterPro" id="IPR004358">
    <property type="entry name" value="Sig_transdc_His_kin-like_C"/>
</dbReference>
<dbReference type="Gene3D" id="1.25.40.10">
    <property type="entry name" value="Tetratricopeptide repeat domain"/>
    <property type="match status" value="2"/>
</dbReference>
<protein>
    <recommendedName>
        <fullName evidence="2">histidine kinase</fullName>
        <ecNumber evidence="2">2.7.13.3</ecNumber>
    </recommendedName>
</protein>
<keyword evidence="8" id="KW-1185">Reference proteome</keyword>
<evidence type="ECO:0000256" key="5">
    <source>
        <dbReference type="SAM" id="Phobius"/>
    </source>
</evidence>
<evidence type="ECO:0000313" key="8">
    <source>
        <dbReference type="Proteomes" id="UP000008461"/>
    </source>
</evidence>
<keyword evidence="4" id="KW-0802">TPR repeat</keyword>
<dbReference type="Gene3D" id="1.10.287.130">
    <property type="match status" value="1"/>
</dbReference>
<dbReference type="SUPFAM" id="SSF55874">
    <property type="entry name" value="ATPase domain of HSP90 chaperone/DNA topoisomerase II/histidine kinase"/>
    <property type="match status" value="1"/>
</dbReference>
<dbReference type="PANTHER" id="PTHR43065:SF42">
    <property type="entry name" value="TWO-COMPONENT SENSOR PPRA"/>
    <property type="match status" value="1"/>
</dbReference>
<dbReference type="SUPFAM" id="SSF48452">
    <property type="entry name" value="TPR-like"/>
    <property type="match status" value="1"/>
</dbReference>
<dbReference type="eggNOG" id="COG4191">
    <property type="taxonomic scope" value="Bacteria"/>
</dbReference>
<dbReference type="SUPFAM" id="SSF47384">
    <property type="entry name" value="Homodimeric domain of signal transducing histidine kinase"/>
    <property type="match status" value="1"/>
</dbReference>
<dbReference type="Gene3D" id="3.30.565.10">
    <property type="entry name" value="Histidine kinase-like ATPase, C-terminal domain"/>
    <property type="match status" value="1"/>
</dbReference>
<keyword evidence="3" id="KW-0597">Phosphoprotein</keyword>
<dbReference type="SMART" id="SM00387">
    <property type="entry name" value="HATPase_c"/>
    <property type="match status" value="1"/>
</dbReference>
<dbReference type="Proteomes" id="UP000008461">
    <property type="component" value="Chromosome"/>
</dbReference>
<dbReference type="PROSITE" id="PS50005">
    <property type="entry name" value="TPR"/>
    <property type="match status" value="1"/>
</dbReference>
<keyword evidence="5" id="KW-1133">Transmembrane helix</keyword>
<sequence>MQKFTLILVFTLVWRFGFAQIGLIDSLKEQLALARLDTSRVNTLRELSVTYWGVNPDSSLKYGQQSLALSQKIHYPFGETKAFHALGVLYRRLGDYPKSLEANFKGLQIAEKKQLPEPTISCLNAIAIVYKELKNYSKGINYYKRGLKIATATQHQYWMTQIELNLASTYLKTHQIDSASLYLQKVSLKLDLVKGPLIIKFYPLTLGKLQFLKGDYADAFKNVRKSILISQESNDHGFQSNGYIALSTFFKTQNQVDSSIINAKKGLREATLVDYKSEMLEASTLLAELYEPLDVKKALYYQKTVNAVVNELYGADRVIGLQNTLSEEQQRQSNMATQIATQQNRQKQYVLLGGLGIMFFIGFVLYRNYQIEKKAKTSFQTQKETVENTLSQLQSTQAQLIQSEKLASLGELTAGIAHEIQNPLNFVNNFSELNTELIEELEVEIKKGNLDDAIAIATDLKGNEEKINHHGQRAASIVKGMLEHSRASTGVKEPTDINALADEYLRMAYHGLRAKDNGFNATLVTHFDPDLPLVSVIPQDIGRVLLNLINNAFYAVAERSRSTVQQRASVGVTSSHADTMYQPIITISTQKIDNHILIKVKDDGNGIPESIREKIFQPFFTTKPTGQGTGLGLSLAYDIVTKGHGGSLEVESKEEHKTIFTMKIPI</sequence>
<feature type="repeat" description="TPR" evidence="4">
    <location>
        <begin position="80"/>
        <end position="113"/>
    </location>
</feature>